<reference evidence="1" key="1">
    <citation type="journal article" date="2014" name="Int. J. Syst. Evol. Microbiol.">
        <title>Complete genome sequence of Corynebacterium casei LMG S-19264T (=DSM 44701T), isolated from a smear-ripened cheese.</title>
        <authorList>
            <consortium name="US DOE Joint Genome Institute (JGI-PGF)"/>
            <person name="Walter F."/>
            <person name="Albersmeier A."/>
            <person name="Kalinowski J."/>
            <person name="Ruckert C."/>
        </authorList>
    </citation>
    <scope>NUCLEOTIDE SEQUENCE</scope>
    <source>
        <strain evidence="1">JCM 3035</strain>
    </source>
</reference>
<reference evidence="1" key="2">
    <citation type="submission" date="2020-09" db="EMBL/GenBank/DDBJ databases">
        <authorList>
            <person name="Sun Q."/>
            <person name="Ohkuma M."/>
        </authorList>
    </citation>
    <scope>NUCLEOTIDE SEQUENCE</scope>
    <source>
        <strain evidence="1">JCM 3035</strain>
    </source>
</reference>
<accession>A0A917VI65</accession>
<keyword evidence="2" id="KW-1185">Reference proteome</keyword>
<name>A0A917VI65_9ACTN</name>
<evidence type="ECO:0000313" key="2">
    <source>
        <dbReference type="Proteomes" id="UP000637788"/>
    </source>
</evidence>
<dbReference type="Proteomes" id="UP000637788">
    <property type="component" value="Unassembled WGS sequence"/>
</dbReference>
<comment type="caution">
    <text evidence="1">The sequence shown here is derived from an EMBL/GenBank/DDBJ whole genome shotgun (WGS) entry which is preliminary data.</text>
</comment>
<sequence length="101" mass="10989">MRGPTGLVSGGAPQARVSHHDGAVCSHMQKVTIEIIQSAGFDVTNVQEDDGIRPMAVHVKGGQYCSSKWLRVIDNSGRGVRLMFSRSCRELQAGLLIRINK</sequence>
<protein>
    <submittedName>
        <fullName evidence="1">Uncharacterized protein</fullName>
    </submittedName>
</protein>
<gene>
    <name evidence="1" type="ORF">GCM10010094_53910</name>
</gene>
<evidence type="ECO:0000313" key="1">
    <source>
        <dbReference type="EMBL" id="GGK85888.1"/>
    </source>
</evidence>
<organism evidence="1 2">
    <name type="scientific">Streptomyces flaveus</name>
    <dbReference type="NCBI Taxonomy" id="66370"/>
    <lineage>
        <taxon>Bacteria</taxon>
        <taxon>Bacillati</taxon>
        <taxon>Actinomycetota</taxon>
        <taxon>Actinomycetes</taxon>
        <taxon>Kitasatosporales</taxon>
        <taxon>Streptomycetaceae</taxon>
        <taxon>Streptomyces</taxon>
        <taxon>Streptomyces aurantiacus group</taxon>
    </lineage>
</organism>
<dbReference type="EMBL" id="BMPQ01000015">
    <property type="protein sequence ID" value="GGK85888.1"/>
    <property type="molecule type" value="Genomic_DNA"/>
</dbReference>
<proteinExistence type="predicted"/>
<dbReference type="AlphaFoldDB" id="A0A917VI65"/>